<organism evidence="13">
    <name type="scientific">candidate division WOR-3 bacterium</name>
    <dbReference type="NCBI Taxonomy" id="2052148"/>
    <lineage>
        <taxon>Bacteria</taxon>
        <taxon>Bacteria division WOR-3</taxon>
    </lineage>
</organism>
<dbReference type="Pfam" id="PF13145">
    <property type="entry name" value="Rotamase_2"/>
    <property type="match status" value="2"/>
</dbReference>
<dbReference type="InterPro" id="IPR052029">
    <property type="entry name" value="PpiD_chaperone"/>
</dbReference>
<evidence type="ECO:0000256" key="6">
    <source>
        <dbReference type="ARBA" id="ARBA00023136"/>
    </source>
</evidence>
<keyword evidence="5" id="KW-1133">Transmembrane helix</keyword>
<dbReference type="GO" id="GO:0003755">
    <property type="term" value="F:peptidyl-prolyl cis-trans isomerase activity"/>
    <property type="evidence" value="ECO:0007669"/>
    <property type="project" value="UniProtKB-KW"/>
</dbReference>
<feature type="domain" description="PpiC" evidence="12">
    <location>
        <begin position="348"/>
        <end position="447"/>
    </location>
</feature>
<dbReference type="Gene3D" id="1.10.4030.10">
    <property type="entry name" value="Porin chaperone SurA, peptide-binding domain"/>
    <property type="match status" value="1"/>
</dbReference>
<dbReference type="Gene3D" id="3.10.50.40">
    <property type="match status" value="3"/>
</dbReference>
<dbReference type="PANTHER" id="PTHR47529:SF1">
    <property type="entry name" value="PERIPLASMIC CHAPERONE PPID"/>
    <property type="match status" value="1"/>
</dbReference>
<dbReference type="Pfam" id="PF13623">
    <property type="entry name" value="SurA_N_2"/>
    <property type="match status" value="1"/>
</dbReference>
<sequence>MKPMLSQMRKRVKIVMFIVAASFIAGFLLSEVWQMLRFRTRGRQSYWEKGIYGKVGKRIITREEYQNTLDYFTYKYLKEKKVRELSEEEKENLHNQVWQYLISEKVWAPVLAQEKIKVTDAEIYEIMKANPPPELLENPELKDSLGKFDQEKYLQVLANPQNRPYFMVYARELFDMLPKEKLRIDITNLYRVTSGEIQDNLTKENTKIKATYLYFSPRVIKEQYTPTEKEITEYYEKHKKEFAIPEMRRLKYVFFQRKITAEDSLDAFRQIEDIYSQTKTALGGKEDFASLIKDFSDNPTETLATWFAKNSFDTTTRRILDSLPIGGISRPFLNNEGWQIVNLQERKKDSLLMRRILVRVKMTQTTTAAVLDSINKFLERAKNENFDTLATEFGLAVRETRVVKGRPVNFPVYSTSQLKDFAFRAKRFELSEPMRGSGGYYIFRLEGVDKAGYQPLDRIKSMIEWRVKREKEKEKIKVLAEAAYKKLFAGKTLAEIAQEDSTIEIHSESFPSFTYAKGAKGAEFAGALYALKPKETSGVVTTDWGSFIIHCDERIEVSNKTQEDIARERQQAIANRIFTEVFKTPEVFDYRNVYLY</sequence>
<accession>A0A7C6AAC5</accession>
<evidence type="ECO:0000259" key="12">
    <source>
        <dbReference type="PROSITE" id="PS50198"/>
    </source>
</evidence>
<evidence type="ECO:0000256" key="3">
    <source>
        <dbReference type="ARBA" id="ARBA00022519"/>
    </source>
</evidence>
<evidence type="ECO:0000256" key="9">
    <source>
        <dbReference type="ARBA" id="ARBA00040743"/>
    </source>
</evidence>
<dbReference type="InterPro" id="IPR000297">
    <property type="entry name" value="PPIase_PpiC"/>
</dbReference>
<evidence type="ECO:0000256" key="11">
    <source>
        <dbReference type="PROSITE-ProRule" id="PRU00278"/>
    </source>
</evidence>
<dbReference type="PROSITE" id="PS50198">
    <property type="entry name" value="PPIC_PPIASE_2"/>
    <property type="match status" value="2"/>
</dbReference>
<dbReference type="InterPro" id="IPR027304">
    <property type="entry name" value="Trigger_fact/SurA_dom_sf"/>
</dbReference>
<dbReference type="InterPro" id="IPR046357">
    <property type="entry name" value="PPIase_dom_sf"/>
</dbReference>
<comment type="similarity">
    <text evidence="8">Belongs to the PpiD chaperone family.</text>
</comment>
<evidence type="ECO:0000256" key="5">
    <source>
        <dbReference type="ARBA" id="ARBA00022989"/>
    </source>
</evidence>
<keyword evidence="4" id="KW-0812">Transmembrane</keyword>
<keyword evidence="11" id="KW-0413">Isomerase</keyword>
<reference evidence="13" key="1">
    <citation type="journal article" date="2020" name="mSystems">
        <title>Genome- and Community-Level Interaction Insights into Carbon Utilization and Element Cycling Functions of Hydrothermarchaeota in Hydrothermal Sediment.</title>
        <authorList>
            <person name="Zhou Z."/>
            <person name="Liu Y."/>
            <person name="Xu W."/>
            <person name="Pan J."/>
            <person name="Luo Z.H."/>
            <person name="Li M."/>
        </authorList>
    </citation>
    <scope>NUCLEOTIDE SEQUENCE [LARGE SCALE GENOMIC DNA]</scope>
    <source>
        <strain evidence="13">SpSt-876</strain>
    </source>
</reference>
<proteinExistence type="inferred from homology"/>
<feature type="domain" description="PpiC" evidence="12">
    <location>
        <begin position="245"/>
        <end position="345"/>
    </location>
</feature>
<evidence type="ECO:0000256" key="2">
    <source>
        <dbReference type="ARBA" id="ARBA00022475"/>
    </source>
</evidence>
<dbReference type="SUPFAM" id="SSF54534">
    <property type="entry name" value="FKBP-like"/>
    <property type="match status" value="2"/>
</dbReference>
<evidence type="ECO:0000256" key="4">
    <source>
        <dbReference type="ARBA" id="ARBA00022692"/>
    </source>
</evidence>
<name>A0A7C6AAC5_UNCW3</name>
<keyword evidence="11" id="KW-0697">Rotamase</keyword>
<keyword evidence="2" id="KW-1003">Cell membrane</keyword>
<dbReference type="AlphaFoldDB" id="A0A7C6AAC5"/>
<evidence type="ECO:0000313" key="13">
    <source>
        <dbReference type="EMBL" id="HHS52733.1"/>
    </source>
</evidence>
<keyword evidence="3" id="KW-0997">Cell inner membrane</keyword>
<evidence type="ECO:0000256" key="7">
    <source>
        <dbReference type="ARBA" id="ARBA00023186"/>
    </source>
</evidence>
<comment type="caution">
    <text evidence="13">The sequence shown here is derived from an EMBL/GenBank/DDBJ whole genome shotgun (WGS) entry which is preliminary data.</text>
</comment>
<dbReference type="Pfam" id="PF00639">
    <property type="entry name" value="Rotamase"/>
    <property type="match status" value="1"/>
</dbReference>
<dbReference type="GO" id="GO:0005886">
    <property type="term" value="C:plasma membrane"/>
    <property type="evidence" value="ECO:0007669"/>
    <property type="project" value="UniProtKB-SubCell"/>
</dbReference>
<protein>
    <recommendedName>
        <fullName evidence="9">Periplasmic chaperone PpiD</fullName>
    </recommendedName>
    <alternativeName>
        <fullName evidence="10">Periplasmic folding chaperone</fullName>
    </alternativeName>
</protein>
<keyword evidence="7" id="KW-0143">Chaperone</keyword>
<dbReference type="SUPFAM" id="SSF109998">
    <property type="entry name" value="Triger factor/SurA peptide-binding domain-like"/>
    <property type="match status" value="1"/>
</dbReference>
<comment type="subcellular location">
    <subcellularLocation>
        <location evidence="1">Cell inner membrane</location>
        <topology evidence="1">Single-pass type II membrane protein</topology>
        <orientation evidence="1">Periplasmic side</orientation>
    </subcellularLocation>
</comment>
<dbReference type="PANTHER" id="PTHR47529">
    <property type="entry name" value="PEPTIDYL-PROLYL CIS-TRANS ISOMERASE D"/>
    <property type="match status" value="1"/>
</dbReference>
<evidence type="ECO:0000256" key="8">
    <source>
        <dbReference type="ARBA" id="ARBA00038408"/>
    </source>
</evidence>
<keyword evidence="6" id="KW-0472">Membrane</keyword>
<evidence type="ECO:0000256" key="10">
    <source>
        <dbReference type="ARBA" id="ARBA00042775"/>
    </source>
</evidence>
<gene>
    <name evidence="13" type="ORF">ENW73_07735</name>
</gene>
<evidence type="ECO:0000256" key="1">
    <source>
        <dbReference type="ARBA" id="ARBA00004382"/>
    </source>
</evidence>
<dbReference type="EMBL" id="DTLI01000182">
    <property type="protein sequence ID" value="HHS52733.1"/>
    <property type="molecule type" value="Genomic_DNA"/>
</dbReference>